<gene>
    <name evidence="1" type="ORF">C0Q70_15804</name>
</gene>
<proteinExistence type="predicted"/>
<dbReference type="InterPro" id="IPR051077">
    <property type="entry name" value="Ca-dependent_lectin"/>
</dbReference>
<sequence>MVLAEGKVMGPERSSVPGYGLALGGPDHVTLPSRPSLFTPGRALPTGDMKAPVTGKHFVSLWGSQTRGPRANCGPRNKRVIAGSHYTHDGASSALCLPLYHVFQNYSEVSEVMWISGAEYKVSNHPSNNLDPSCAVCRAARAATIMVPATSSCYTGWTLEYTGILMAGLYAHKVATEFICADSALEWLAGTSHSKERGKMLYSVLSSCRPALCPPYIEGEVLSCCND</sequence>
<evidence type="ECO:0000313" key="1">
    <source>
        <dbReference type="EMBL" id="PVD25304.1"/>
    </source>
</evidence>
<dbReference type="Proteomes" id="UP000245119">
    <property type="component" value="Linkage Group LG9"/>
</dbReference>
<evidence type="ECO:0000313" key="2">
    <source>
        <dbReference type="Proteomes" id="UP000245119"/>
    </source>
</evidence>
<organism evidence="1 2">
    <name type="scientific">Pomacea canaliculata</name>
    <name type="common">Golden apple snail</name>
    <dbReference type="NCBI Taxonomy" id="400727"/>
    <lineage>
        <taxon>Eukaryota</taxon>
        <taxon>Metazoa</taxon>
        <taxon>Spiralia</taxon>
        <taxon>Lophotrochozoa</taxon>
        <taxon>Mollusca</taxon>
        <taxon>Gastropoda</taxon>
        <taxon>Caenogastropoda</taxon>
        <taxon>Architaenioglossa</taxon>
        <taxon>Ampullarioidea</taxon>
        <taxon>Ampullariidae</taxon>
        <taxon>Pomacea</taxon>
    </lineage>
</organism>
<dbReference type="PANTHER" id="PTHR24024:SF18">
    <property type="entry name" value="SHORT-CHAIN COLLAGEN C4-LIKE"/>
    <property type="match status" value="1"/>
</dbReference>
<dbReference type="PANTHER" id="PTHR24024">
    <property type="entry name" value="PULMONARY SURFACTANT-ASSOCIATED PROTEIN A"/>
    <property type="match status" value="1"/>
</dbReference>
<reference evidence="1 2" key="1">
    <citation type="submission" date="2018-04" db="EMBL/GenBank/DDBJ databases">
        <title>The genome of golden apple snail Pomacea canaliculata provides insight into stress tolerance and invasive adaptation.</title>
        <authorList>
            <person name="Liu C."/>
            <person name="Liu B."/>
            <person name="Ren Y."/>
            <person name="Zhang Y."/>
            <person name="Wang H."/>
            <person name="Li S."/>
            <person name="Jiang F."/>
            <person name="Yin L."/>
            <person name="Zhang G."/>
            <person name="Qian W."/>
            <person name="Fan W."/>
        </authorList>
    </citation>
    <scope>NUCLEOTIDE SEQUENCE [LARGE SCALE GENOMIC DNA]</scope>
    <source>
        <strain evidence="1">SZHN2017</strain>
        <tissue evidence="1">Muscle</tissue>
    </source>
</reference>
<protein>
    <submittedName>
        <fullName evidence="1">Uncharacterized protein</fullName>
    </submittedName>
</protein>
<dbReference type="AlphaFoldDB" id="A0A2T7NVX0"/>
<accession>A0A2T7NVX0</accession>
<dbReference type="GO" id="GO:0005615">
    <property type="term" value="C:extracellular space"/>
    <property type="evidence" value="ECO:0007669"/>
    <property type="project" value="TreeGrafter"/>
</dbReference>
<comment type="caution">
    <text evidence="1">The sequence shown here is derived from an EMBL/GenBank/DDBJ whole genome shotgun (WGS) entry which is preliminary data.</text>
</comment>
<dbReference type="EMBL" id="PZQS01000009">
    <property type="protein sequence ID" value="PVD25304.1"/>
    <property type="molecule type" value="Genomic_DNA"/>
</dbReference>
<name>A0A2T7NVX0_POMCA</name>
<keyword evidence="2" id="KW-1185">Reference proteome</keyword>